<keyword evidence="2" id="KW-1185">Reference proteome</keyword>
<dbReference type="EMBL" id="CP023737">
    <property type="protein sequence ID" value="ATQ67765.1"/>
    <property type="molecule type" value="Genomic_DNA"/>
</dbReference>
<dbReference type="Proteomes" id="UP000230709">
    <property type="component" value="Chromosome"/>
</dbReference>
<dbReference type="STRING" id="595536.GCA_000178815_03641"/>
<organism evidence="1 2">
    <name type="scientific">Methylosinus trichosporium (strain ATCC 35070 / NCIMB 11131 / UNIQEM 75 / OB3b)</name>
    <dbReference type="NCBI Taxonomy" id="595536"/>
    <lineage>
        <taxon>Bacteria</taxon>
        <taxon>Pseudomonadati</taxon>
        <taxon>Pseudomonadota</taxon>
        <taxon>Alphaproteobacteria</taxon>
        <taxon>Hyphomicrobiales</taxon>
        <taxon>Methylocystaceae</taxon>
        <taxon>Methylosinus</taxon>
    </lineage>
</organism>
<evidence type="ECO:0000313" key="2">
    <source>
        <dbReference type="Proteomes" id="UP000230709"/>
    </source>
</evidence>
<dbReference type="AlphaFoldDB" id="A0A2D2CYG7"/>
<proteinExistence type="predicted"/>
<reference evidence="2" key="1">
    <citation type="submission" date="2017-10" db="EMBL/GenBank/DDBJ databases">
        <title>Completed PacBio SMRT sequence of Methylosinus trichosporium OB3b reveals presence of a third large plasmid.</title>
        <authorList>
            <person name="Charles T.C."/>
            <person name="Lynch M.D.J."/>
            <person name="Heil J.R."/>
            <person name="Cheng J."/>
        </authorList>
    </citation>
    <scope>NUCLEOTIDE SEQUENCE [LARGE SCALE GENOMIC DNA]</scope>
    <source>
        <strain evidence="2">OB3b</strain>
    </source>
</reference>
<accession>A0A2D2CYG7</accession>
<evidence type="ECO:0000313" key="1">
    <source>
        <dbReference type="EMBL" id="ATQ67765.1"/>
    </source>
</evidence>
<gene>
    <name evidence="1" type="ORF">CQW49_07560</name>
</gene>
<sequence>MTETSALQFLGYVKAGDVDMPTNDIDALCEGDDDVVELVPIFREASKFAAVHFAPDDIDHAIERRKLFETRAEADAFVAESLQPGCAEEGRPDD</sequence>
<name>A0A2D2CYG7_METT3</name>
<protein>
    <submittedName>
        <fullName evidence="1">Uncharacterized protein</fullName>
    </submittedName>
</protein>
<dbReference type="RefSeq" id="WP_003615830.1">
    <property type="nucleotide sequence ID" value="NZ_ADVE02000001.1"/>
</dbReference>
<dbReference type="KEGG" id="mtw:CQW49_07560"/>